<dbReference type="InterPro" id="IPR016193">
    <property type="entry name" value="Cytidine_deaminase-like"/>
</dbReference>
<comment type="function">
    <text evidence="8">Catalyzes the deamination of adenosine to inosine at the wobble position 34 of tRNA(Arg2).</text>
</comment>
<reference evidence="10 11" key="1">
    <citation type="submission" date="2020-07" db="EMBL/GenBank/DDBJ databases">
        <title>Taxonomic revisions and descriptions of new bacterial species based on genomic comparisons in the high-G+C-content subgroup of the family Alcaligenaceae.</title>
        <authorList>
            <person name="Szabo A."/>
            <person name="Felfoldi T."/>
        </authorList>
    </citation>
    <scope>NUCLEOTIDE SEQUENCE [LARGE SCALE GENOMIC DNA]</scope>
    <source>
        <strain evidence="10 11">DSM 25264</strain>
    </source>
</reference>
<dbReference type="InterPro" id="IPR002125">
    <property type="entry name" value="CMP_dCMP_dom"/>
</dbReference>
<dbReference type="NCBIfam" id="NF008113">
    <property type="entry name" value="PRK10860.1"/>
    <property type="match status" value="1"/>
</dbReference>
<dbReference type="AlphaFoldDB" id="A0A853F9J3"/>
<dbReference type="SUPFAM" id="SSF53927">
    <property type="entry name" value="Cytidine deaminase-like"/>
    <property type="match status" value="1"/>
</dbReference>
<feature type="binding site" evidence="8">
    <location>
        <position position="47"/>
    </location>
    <ligand>
        <name>Zn(2+)</name>
        <dbReference type="ChEBI" id="CHEBI:29105"/>
        <note>catalytic</note>
    </ligand>
</feature>
<dbReference type="RefSeq" id="WP_129969079.1">
    <property type="nucleotide sequence ID" value="NZ_JACCEW010000002.1"/>
</dbReference>
<keyword evidence="3 8" id="KW-0819">tRNA processing</keyword>
<dbReference type="PANTHER" id="PTHR11079:SF202">
    <property type="entry name" value="TRNA-SPECIFIC ADENOSINE DEAMINASE"/>
    <property type="match status" value="1"/>
</dbReference>
<comment type="similarity">
    <text evidence="1">Belongs to the cytidine and deoxycytidylate deaminase family. ADAT2 subfamily.</text>
</comment>
<feature type="binding site" evidence="8">
    <location>
        <position position="80"/>
    </location>
    <ligand>
        <name>Zn(2+)</name>
        <dbReference type="ChEBI" id="CHEBI:29105"/>
        <note>catalytic</note>
    </ligand>
</feature>
<feature type="binding site" evidence="8">
    <location>
        <position position="77"/>
    </location>
    <ligand>
        <name>Zn(2+)</name>
        <dbReference type="ChEBI" id="CHEBI:29105"/>
        <note>catalytic</note>
    </ligand>
</feature>
<dbReference type="InterPro" id="IPR028883">
    <property type="entry name" value="tRNA_aden_deaminase"/>
</dbReference>
<dbReference type="GO" id="GO:0002100">
    <property type="term" value="P:tRNA wobble adenosine to inosine editing"/>
    <property type="evidence" value="ECO:0007669"/>
    <property type="project" value="UniProtKB-UniRule"/>
</dbReference>
<proteinExistence type="inferred from homology"/>
<dbReference type="Proteomes" id="UP000580517">
    <property type="component" value="Unassembled WGS sequence"/>
</dbReference>
<evidence type="ECO:0000313" key="10">
    <source>
        <dbReference type="EMBL" id="NYT36599.1"/>
    </source>
</evidence>
<evidence type="ECO:0000256" key="1">
    <source>
        <dbReference type="ARBA" id="ARBA00010669"/>
    </source>
</evidence>
<evidence type="ECO:0000259" key="9">
    <source>
        <dbReference type="PROSITE" id="PS51747"/>
    </source>
</evidence>
<dbReference type="CDD" id="cd01285">
    <property type="entry name" value="nucleoside_deaminase"/>
    <property type="match status" value="1"/>
</dbReference>
<evidence type="ECO:0000313" key="11">
    <source>
        <dbReference type="Proteomes" id="UP000580517"/>
    </source>
</evidence>
<protein>
    <recommendedName>
        <fullName evidence="8">tRNA-specific adenosine deaminase</fullName>
        <ecNumber evidence="8">3.5.4.33</ecNumber>
    </recommendedName>
</protein>
<feature type="domain" description="CMP/dCMP-type deaminase" evidence="9">
    <location>
        <begin position="1"/>
        <end position="142"/>
    </location>
</feature>
<dbReference type="GO" id="GO:0052717">
    <property type="term" value="F:tRNA-specific adenosine-34 deaminase activity"/>
    <property type="evidence" value="ECO:0007669"/>
    <property type="project" value="UniProtKB-UniRule"/>
</dbReference>
<dbReference type="PROSITE" id="PS51747">
    <property type="entry name" value="CYT_DCMP_DEAMINASES_2"/>
    <property type="match status" value="1"/>
</dbReference>
<dbReference type="GO" id="GO:0008270">
    <property type="term" value="F:zinc ion binding"/>
    <property type="evidence" value="ECO:0007669"/>
    <property type="project" value="UniProtKB-UniRule"/>
</dbReference>
<dbReference type="Gene3D" id="3.40.140.10">
    <property type="entry name" value="Cytidine Deaminase, domain 2"/>
    <property type="match status" value="1"/>
</dbReference>
<evidence type="ECO:0000256" key="8">
    <source>
        <dbReference type="HAMAP-Rule" id="MF_00972"/>
    </source>
</evidence>
<organism evidence="10 11">
    <name type="scientific">Allopusillimonas soli</name>
    <dbReference type="NCBI Taxonomy" id="659016"/>
    <lineage>
        <taxon>Bacteria</taxon>
        <taxon>Pseudomonadati</taxon>
        <taxon>Pseudomonadota</taxon>
        <taxon>Betaproteobacteria</taxon>
        <taxon>Burkholderiales</taxon>
        <taxon>Alcaligenaceae</taxon>
        <taxon>Allopusillimonas</taxon>
    </lineage>
</organism>
<comment type="catalytic activity">
    <reaction evidence="7 8">
        <text>adenosine(34) in tRNA + H2O + H(+) = inosine(34) in tRNA + NH4(+)</text>
        <dbReference type="Rhea" id="RHEA:43168"/>
        <dbReference type="Rhea" id="RHEA-COMP:10373"/>
        <dbReference type="Rhea" id="RHEA-COMP:10374"/>
        <dbReference type="ChEBI" id="CHEBI:15377"/>
        <dbReference type="ChEBI" id="CHEBI:15378"/>
        <dbReference type="ChEBI" id="CHEBI:28938"/>
        <dbReference type="ChEBI" id="CHEBI:74411"/>
        <dbReference type="ChEBI" id="CHEBI:82852"/>
        <dbReference type="EC" id="3.5.4.33"/>
    </reaction>
</comment>
<dbReference type="PANTHER" id="PTHR11079">
    <property type="entry name" value="CYTOSINE DEAMINASE FAMILY MEMBER"/>
    <property type="match status" value="1"/>
</dbReference>
<accession>A0A853F9J3</accession>
<evidence type="ECO:0000256" key="5">
    <source>
        <dbReference type="ARBA" id="ARBA00022801"/>
    </source>
</evidence>
<keyword evidence="4 8" id="KW-0479">Metal-binding</keyword>
<dbReference type="PROSITE" id="PS00903">
    <property type="entry name" value="CYT_DCMP_DEAMINASES_1"/>
    <property type="match status" value="1"/>
</dbReference>
<sequence>MTLALAQAELAAKNGEVPVGAVVLDVAGNVIGAGFNRNISDHDPTAHAEIVALRQAAAHMKNHRLPGARLYVTLEPCVMCLGAMLHARLEKVIYGATDPKTGACGSILALQEQAALNHQTAVKGGLMAFECGEMLRAFFRAKRQARRTL</sequence>
<comment type="caution">
    <text evidence="10">The sequence shown here is derived from an EMBL/GenBank/DDBJ whole genome shotgun (WGS) entry which is preliminary data.</text>
</comment>
<name>A0A853F9J3_9BURK</name>
<dbReference type="Pfam" id="PF00383">
    <property type="entry name" value="dCMP_cyt_deam_1"/>
    <property type="match status" value="1"/>
</dbReference>
<dbReference type="OrthoDB" id="9802676at2"/>
<keyword evidence="5 8" id="KW-0378">Hydrolase</keyword>
<keyword evidence="11" id="KW-1185">Reference proteome</keyword>
<evidence type="ECO:0000256" key="4">
    <source>
        <dbReference type="ARBA" id="ARBA00022723"/>
    </source>
</evidence>
<evidence type="ECO:0000256" key="2">
    <source>
        <dbReference type="ARBA" id="ARBA00011738"/>
    </source>
</evidence>
<evidence type="ECO:0000256" key="6">
    <source>
        <dbReference type="ARBA" id="ARBA00022833"/>
    </source>
</evidence>
<feature type="active site" description="Proton donor" evidence="8">
    <location>
        <position position="49"/>
    </location>
</feature>
<gene>
    <name evidence="8 10" type="primary">tadA</name>
    <name evidence="10" type="ORF">H0A68_06920</name>
</gene>
<keyword evidence="6 8" id="KW-0862">Zinc</keyword>
<dbReference type="HAMAP" id="MF_00972">
    <property type="entry name" value="tRNA_aden_deaminase"/>
    <property type="match status" value="1"/>
</dbReference>
<comment type="subunit">
    <text evidence="2 8">Homodimer.</text>
</comment>
<dbReference type="EMBL" id="JACCEW010000002">
    <property type="protein sequence ID" value="NYT36599.1"/>
    <property type="molecule type" value="Genomic_DNA"/>
</dbReference>
<evidence type="ECO:0000256" key="3">
    <source>
        <dbReference type="ARBA" id="ARBA00022694"/>
    </source>
</evidence>
<evidence type="ECO:0000256" key="7">
    <source>
        <dbReference type="ARBA" id="ARBA00048045"/>
    </source>
</evidence>
<dbReference type="EC" id="3.5.4.33" evidence="8"/>
<dbReference type="InterPro" id="IPR016192">
    <property type="entry name" value="APOBEC/CMP_deaminase_Zn-bd"/>
</dbReference>
<comment type="cofactor">
    <cofactor evidence="8">
        <name>Zn(2+)</name>
        <dbReference type="ChEBI" id="CHEBI:29105"/>
    </cofactor>
    <text evidence="8">Binds 1 zinc ion per subunit.</text>
</comment>
<dbReference type="FunFam" id="3.40.140.10:FF:000005">
    <property type="entry name" value="tRNA-specific adenosine deaminase"/>
    <property type="match status" value="1"/>
</dbReference>